<dbReference type="InterPro" id="IPR018817">
    <property type="entry name" value="7TM_GPCR_serpentine_rcpt_Srz"/>
</dbReference>
<dbReference type="PANTHER" id="PTHR31720:SF3">
    <property type="entry name" value="SERPENTINE RECEPTOR, CLASS Z-RELATED"/>
    <property type="match status" value="1"/>
</dbReference>
<sequence length="310" mass="37463">MKNATKFPTFYFKQFDFEYSYPGLACLFSFYLFYVYVFKENRKVDEKTALFPITSHFYKMVRTTNVLFLMQILFGSMASENLKTGELFHYAEWFIHYCLYVITQVFHFLIFLQTFERFIMYFTKSAENFVKISQQYLIRRSWILYIVFVMKDLILGIFWFLANVTVDIQKWYTHEIVYLVVFLLTNFLAWTSAVLYIPIFISVRKLSQLTSAQFHSPHIYIFWQSIVVVVFKIHFIKEFISYLYFDYVYCFSFIISTLHYDIYATPLIIQVSYISSNRRNVRILLTSFSVRRFLRVLFNMGEVSVEPLNF</sequence>
<protein>
    <submittedName>
        <fullName evidence="2">Serpentine receptor class gamma</fullName>
    </submittedName>
</protein>
<dbReference type="AGR" id="WB:WBGene00023474"/>
<dbReference type="PaxDb" id="6239-C09G12.16"/>
<proteinExistence type="predicted"/>
<feature type="transmembrane region" description="Helical" evidence="1">
    <location>
        <begin position="142"/>
        <end position="164"/>
    </location>
</feature>
<accession>Q688B8</accession>
<dbReference type="HOGENOM" id="CLU_056063_2_1_1"/>
<dbReference type="CTD" id="3565766"/>
<feature type="transmembrane region" description="Helical" evidence="1">
    <location>
        <begin position="57"/>
        <end position="74"/>
    </location>
</feature>
<dbReference type="RefSeq" id="NP_001021316.1">
    <property type="nucleotide sequence ID" value="NM_001026145.1"/>
</dbReference>
<organism evidence="2 3">
    <name type="scientific">Caenorhabditis elegans</name>
    <dbReference type="NCBI Taxonomy" id="6239"/>
    <lineage>
        <taxon>Eukaryota</taxon>
        <taxon>Metazoa</taxon>
        <taxon>Ecdysozoa</taxon>
        <taxon>Nematoda</taxon>
        <taxon>Chromadorea</taxon>
        <taxon>Rhabditida</taxon>
        <taxon>Rhabditina</taxon>
        <taxon>Rhabditomorpha</taxon>
        <taxon>Rhabditoidea</taxon>
        <taxon>Rhabditidae</taxon>
        <taxon>Peloderinae</taxon>
        <taxon>Caenorhabditis</taxon>
    </lineage>
</organism>
<dbReference type="SMR" id="Q688B8"/>
<feature type="transmembrane region" description="Helical" evidence="1">
    <location>
        <begin position="218"/>
        <end position="236"/>
    </location>
</feature>
<dbReference type="PANTHER" id="PTHR31720">
    <property type="entry name" value="SERPENTINE RECEPTOR, CLASS Z-RELATED"/>
    <property type="match status" value="1"/>
</dbReference>
<dbReference type="Pfam" id="PF10325">
    <property type="entry name" value="7TM_GPCR_Srz"/>
    <property type="match status" value="1"/>
</dbReference>
<dbReference type="KEGG" id="cel:CELE_C09G12.16"/>
<evidence type="ECO:0000313" key="2">
    <source>
        <dbReference type="EMBL" id="CCD64029.1"/>
    </source>
</evidence>
<name>Q688B8_CAEEL</name>
<dbReference type="PhylomeDB" id="Q688B8"/>
<dbReference type="AlphaFoldDB" id="Q688B8"/>
<keyword evidence="1" id="KW-1133">Transmembrane helix</keyword>
<keyword evidence="1" id="KW-0812">Transmembrane</keyword>
<feature type="transmembrane region" description="Helical" evidence="1">
    <location>
        <begin position="176"/>
        <end position="197"/>
    </location>
</feature>
<dbReference type="OrthoDB" id="5872645at2759"/>
<dbReference type="FunCoup" id="Q688B8">
    <property type="interactions" value="1"/>
</dbReference>
<reference evidence="2 3" key="1">
    <citation type="journal article" date="1998" name="Science">
        <title>Genome sequence of the nematode C. elegans: a platform for investigating biology.</title>
        <authorList>
            <consortium name="The C. elegans sequencing consortium"/>
            <person name="Sulson J.E."/>
            <person name="Waterston R."/>
        </authorList>
    </citation>
    <scope>NUCLEOTIDE SEQUENCE [LARGE SCALE GENOMIC DNA]</scope>
    <source>
        <strain evidence="2 3">Bristol N2</strain>
    </source>
</reference>
<feature type="transmembrane region" description="Helical" evidence="1">
    <location>
        <begin position="20"/>
        <end position="37"/>
    </location>
</feature>
<dbReference type="UCSC" id="C09G12.16">
    <property type="organism name" value="c. elegans"/>
</dbReference>
<dbReference type="GeneID" id="3565766"/>
<keyword evidence="2" id="KW-0675">Receptor</keyword>
<keyword evidence="3" id="KW-1185">Reference proteome</keyword>
<evidence type="ECO:0000313" key="3">
    <source>
        <dbReference type="Proteomes" id="UP000001940"/>
    </source>
</evidence>
<keyword evidence="1" id="KW-0472">Membrane</keyword>
<feature type="transmembrane region" description="Helical" evidence="1">
    <location>
        <begin position="94"/>
        <end position="115"/>
    </location>
</feature>
<dbReference type="WormBase" id="C09G12.16">
    <property type="protein sequence ID" value="CE38032"/>
    <property type="gene ID" value="WBGene00023474"/>
    <property type="gene designation" value="srz-37"/>
</dbReference>
<dbReference type="InParanoid" id="Q688B8"/>
<evidence type="ECO:0000313" key="4">
    <source>
        <dbReference type="WormBase" id="C09G12.16"/>
    </source>
</evidence>
<dbReference type="Proteomes" id="UP000001940">
    <property type="component" value="Chromosome IV"/>
</dbReference>
<gene>
    <name evidence="2 4" type="primary">srz-37</name>
    <name evidence="4" type="ORF">C09G12.16</name>
    <name evidence="2" type="ORF">CELE_C09G12.16</name>
</gene>
<evidence type="ECO:0000256" key="1">
    <source>
        <dbReference type="SAM" id="Phobius"/>
    </source>
</evidence>
<dbReference type="EMBL" id="BX284604">
    <property type="protein sequence ID" value="CCD64029.1"/>
    <property type="molecule type" value="Genomic_DNA"/>
</dbReference>